<dbReference type="STRING" id="106634.TVD_03510"/>
<protein>
    <recommendedName>
        <fullName evidence="4">Adenosylcobalamin biosynthesis, GlcG-related protein</fullName>
    </recommendedName>
</protein>
<dbReference type="PANTHER" id="PTHR34309">
    <property type="entry name" value="SLR1406 PROTEIN"/>
    <property type="match status" value="1"/>
</dbReference>
<reference evidence="2 3" key="1">
    <citation type="submission" date="2015-04" db="EMBL/GenBank/DDBJ databases">
        <title>Complete Sequence for the Genome of the Thioalkalivibrio versutus D301.</title>
        <authorList>
            <person name="Mu T."/>
            <person name="Zhou J."/>
            <person name="Xu X."/>
        </authorList>
    </citation>
    <scope>NUCLEOTIDE SEQUENCE [LARGE SCALE GENOMIC DNA]</scope>
    <source>
        <strain evidence="2 3">D301</strain>
    </source>
</reference>
<dbReference type="InterPro" id="IPR052517">
    <property type="entry name" value="GlcG_carb_metab_protein"/>
</dbReference>
<dbReference type="Proteomes" id="UP000064201">
    <property type="component" value="Chromosome"/>
</dbReference>
<gene>
    <name evidence="2" type="ORF">TVD_03510</name>
</gene>
<accession>A0A0G3G6J6</accession>
<dbReference type="InterPro" id="IPR005624">
    <property type="entry name" value="PduO/GlcC-like"/>
</dbReference>
<evidence type="ECO:0008006" key="4">
    <source>
        <dbReference type="Google" id="ProtNLM"/>
    </source>
</evidence>
<dbReference type="PATRIC" id="fig|106634.4.peg.716"/>
<evidence type="ECO:0000313" key="3">
    <source>
        <dbReference type="Proteomes" id="UP000064201"/>
    </source>
</evidence>
<dbReference type="PANTHER" id="PTHR34309:SF10">
    <property type="entry name" value="SLR1406 PROTEIN"/>
    <property type="match status" value="1"/>
</dbReference>
<organism evidence="2 3">
    <name type="scientific">Thioalkalivibrio versutus</name>
    <dbReference type="NCBI Taxonomy" id="106634"/>
    <lineage>
        <taxon>Bacteria</taxon>
        <taxon>Pseudomonadati</taxon>
        <taxon>Pseudomonadota</taxon>
        <taxon>Gammaproteobacteria</taxon>
        <taxon>Chromatiales</taxon>
        <taxon>Ectothiorhodospiraceae</taxon>
        <taxon>Thioalkalivibrio</taxon>
    </lineage>
</organism>
<feature type="chain" id="PRO_5002553881" description="Adenosylcobalamin biosynthesis, GlcG-related protein" evidence="1">
    <location>
        <begin position="27"/>
        <end position="168"/>
    </location>
</feature>
<keyword evidence="3" id="KW-1185">Reference proteome</keyword>
<dbReference type="OrthoDB" id="5786851at2"/>
<dbReference type="EMBL" id="CP011367">
    <property type="protein sequence ID" value="AKJ94491.1"/>
    <property type="molecule type" value="Genomic_DNA"/>
</dbReference>
<feature type="signal peptide" evidence="1">
    <location>
        <begin position="1"/>
        <end position="26"/>
    </location>
</feature>
<proteinExistence type="predicted"/>
<evidence type="ECO:0000313" key="2">
    <source>
        <dbReference type="EMBL" id="AKJ94491.1"/>
    </source>
</evidence>
<dbReference type="AlphaFoldDB" id="A0A0G3G6J6"/>
<dbReference type="Pfam" id="PF03928">
    <property type="entry name" value="HbpS-like"/>
    <property type="match status" value="1"/>
</dbReference>
<sequence length="168" mass="17631">MTNSLTRLVTGTAAALCLGLASSAQADVYTQRFMTLELANDIAMGAVEACREMGHQTAVVVVDRAGNDQVVLRDRMAGVQTIQIAGDKARAVTMSGTTSANFRDNREDIRMEMNHVDGIIMLAGGLPIEAAGSMLGAVGVSGAPGGDLDEECAQAGIDRVQERLDFVM</sequence>
<dbReference type="SUPFAM" id="SSF143744">
    <property type="entry name" value="GlcG-like"/>
    <property type="match status" value="1"/>
</dbReference>
<keyword evidence="1" id="KW-0732">Signal</keyword>
<dbReference type="KEGG" id="tvr:TVD_03510"/>
<dbReference type="InterPro" id="IPR038084">
    <property type="entry name" value="PduO/GlcC-like_sf"/>
</dbReference>
<dbReference type="RefSeq" id="WP_047250820.1">
    <property type="nucleotide sequence ID" value="NZ_CP011367.1"/>
</dbReference>
<name>A0A0G3G6J6_9GAMM</name>
<evidence type="ECO:0000256" key="1">
    <source>
        <dbReference type="SAM" id="SignalP"/>
    </source>
</evidence>
<dbReference type="Gene3D" id="3.30.450.150">
    <property type="entry name" value="Haem-degrading domain"/>
    <property type="match status" value="1"/>
</dbReference>